<feature type="transmembrane region" description="Helical" evidence="1">
    <location>
        <begin position="127"/>
        <end position="146"/>
    </location>
</feature>
<comment type="caution">
    <text evidence="2">The sequence shown here is derived from an EMBL/GenBank/DDBJ whole genome shotgun (WGS) entry which is preliminary data.</text>
</comment>
<evidence type="ECO:0000313" key="3">
    <source>
        <dbReference type="Proteomes" id="UP000825729"/>
    </source>
</evidence>
<dbReference type="Proteomes" id="UP000825729">
    <property type="component" value="Unassembled WGS sequence"/>
</dbReference>
<evidence type="ECO:0000313" key="2">
    <source>
        <dbReference type="EMBL" id="KAG9445228.1"/>
    </source>
</evidence>
<dbReference type="AlphaFoldDB" id="A0AAV7E931"/>
<keyword evidence="3" id="KW-1185">Reference proteome</keyword>
<dbReference type="InterPro" id="IPR039357">
    <property type="entry name" value="SRD5A/TECR"/>
</dbReference>
<organism evidence="2 3">
    <name type="scientific">Aristolochia fimbriata</name>
    <name type="common">White veined hardy Dutchman's pipe vine</name>
    <dbReference type="NCBI Taxonomy" id="158543"/>
    <lineage>
        <taxon>Eukaryota</taxon>
        <taxon>Viridiplantae</taxon>
        <taxon>Streptophyta</taxon>
        <taxon>Embryophyta</taxon>
        <taxon>Tracheophyta</taxon>
        <taxon>Spermatophyta</taxon>
        <taxon>Magnoliopsida</taxon>
        <taxon>Magnoliidae</taxon>
        <taxon>Piperales</taxon>
        <taxon>Aristolochiaceae</taxon>
        <taxon>Aristolochia</taxon>
    </lineage>
</organism>
<dbReference type="PANTHER" id="PTHR10556:SF35">
    <property type="entry name" value="3-OXO-5-ALPHA-STEROID 4-DEHYDROGENASE FAMILY PROTEIN"/>
    <property type="match status" value="1"/>
</dbReference>
<sequence>MTTFLRFLFPPPPSLFVNAMSVVSLVSLSQSGLFELKGEHLNYSKFWNAESRLRKWSSGIKLSSRAGMLVLYTPALLAALVSFGFLSRDGSRRTLLVSSALFIHFLKRDLEVLFVHRYSGAMMLDSAIPIALSYFLSTVTSIYGQYLSQQLPEPEMDLTPLGVPLFLIGLAGNFYHHYLLSNLRGKEDQGGFLHFSDTLRLLFHSRELLLLAGKELRDQAMVHFQVPKLPKTDQVYDSFCFLGGNDLETQKRKSVTL</sequence>
<reference evidence="2 3" key="1">
    <citation type="submission" date="2021-07" db="EMBL/GenBank/DDBJ databases">
        <title>The Aristolochia fimbriata genome: insights into angiosperm evolution, floral development and chemical biosynthesis.</title>
        <authorList>
            <person name="Jiao Y."/>
        </authorList>
    </citation>
    <scope>NUCLEOTIDE SEQUENCE [LARGE SCALE GENOMIC DNA]</scope>
    <source>
        <strain evidence="2">IBCAS-2021</strain>
        <tissue evidence="2">Leaf</tissue>
    </source>
</reference>
<name>A0AAV7E931_ARIFI</name>
<keyword evidence="1" id="KW-0472">Membrane</keyword>
<proteinExistence type="predicted"/>
<dbReference type="GO" id="GO:0016491">
    <property type="term" value="F:oxidoreductase activity"/>
    <property type="evidence" value="ECO:0007669"/>
    <property type="project" value="TreeGrafter"/>
</dbReference>
<keyword evidence="1" id="KW-1133">Transmembrane helix</keyword>
<keyword evidence="1" id="KW-0812">Transmembrane</keyword>
<evidence type="ECO:0000256" key="1">
    <source>
        <dbReference type="SAM" id="Phobius"/>
    </source>
</evidence>
<feature type="transmembrane region" description="Helical" evidence="1">
    <location>
        <begin position="158"/>
        <end position="176"/>
    </location>
</feature>
<dbReference type="EMBL" id="JAINDJ010000006">
    <property type="protein sequence ID" value="KAG9445228.1"/>
    <property type="molecule type" value="Genomic_DNA"/>
</dbReference>
<accession>A0AAV7E931</accession>
<gene>
    <name evidence="2" type="ORF">H6P81_016568</name>
</gene>
<protein>
    <submittedName>
        <fullName evidence="2">Uncharacterized protein</fullName>
    </submittedName>
</protein>
<dbReference type="PANTHER" id="PTHR10556">
    <property type="entry name" value="3-OXO-5-ALPHA-STEROID 4-DEHYDROGENASE"/>
    <property type="match status" value="1"/>
</dbReference>
<feature type="transmembrane region" description="Helical" evidence="1">
    <location>
        <begin position="62"/>
        <end position="84"/>
    </location>
</feature>